<dbReference type="InterPro" id="IPR035940">
    <property type="entry name" value="CAP_sf"/>
</dbReference>
<dbReference type="AlphaFoldDB" id="A0AA36H0D1"/>
<dbReference type="Proteomes" id="UP001176961">
    <property type="component" value="Unassembled WGS sequence"/>
</dbReference>
<organism evidence="2 3">
    <name type="scientific">Cylicocyclus nassatus</name>
    <name type="common">Nematode worm</name>
    <dbReference type="NCBI Taxonomy" id="53992"/>
    <lineage>
        <taxon>Eukaryota</taxon>
        <taxon>Metazoa</taxon>
        <taxon>Ecdysozoa</taxon>
        <taxon>Nematoda</taxon>
        <taxon>Chromadorea</taxon>
        <taxon>Rhabditida</taxon>
        <taxon>Rhabditina</taxon>
        <taxon>Rhabditomorpha</taxon>
        <taxon>Strongyloidea</taxon>
        <taxon>Strongylidae</taxon>
        <taxon>Cylicocyclus</taxon>
    </lineage>
</organism>
<dbReference type="SUPFAM" id="SSF55797">
    <property type="entry name" value="PR-1-like"/>
    <property type="match status" value="1"/>
</dbReference>
<name>A0AA36H0D1_CYLNA</name>
<gene>
    <name evidence="2" type="ORF">CYNAS_LOCUS13575</name>
</gene>
<accession>A0AA36H0D1</accession>
<sequence>IIPALPILAQVVEDGIHCDGGDFWTSEVDEILWMINHKRMLLASGLQLNGDPSNGYGLQRQLPPAENMRNMTYDCNLEQEARSLVAKMCPNKGMDLEEPDKGYLFVEPLRYPVSRALWDKLGSIDIVGFSSFSFDMDQVVKFTDHNRNNLTTYANLMRADASKIGCILYWSSCTITQTIGDVYPILRH</sequence>
<feature type="domain" description="SCP" evidence="1">
    <location>
        <begin position="57"/>
        <end position="169"/>
    </location>
</feature>
<proteinExistence type="predicted"/>
<dbReference type="Pfam" id="PF00188">
    <property type="entry name" value="CAP"/>
    <property type="match status" value="1"/>
</dbReference>
<dbReference type="EMBL" id="CATQJL010000305">
    <property type="protein sequence ID" value="CAJ0601592.1"/>
    <property type="molecule type" value="Genomic_DNA"/>
</dbReference>
<reference evidence="2" key="1">
    <citation type="submission" date="2023-07" db="EMBL/GenBank/DDBJ databases">
        <authorList>
            <consortium name="CYATHOMIX"/>
        </authorList>
    </citation>
    <scope>NUCLEOTIDE SEQUENCE</scope>
    <source>
        <strain evidence="2">N/A</strain>
    </source>
</reference>
<feature type="non-terminal residue" evidence="2">
    <location>
        <position position="1"/>
    </location>
</feature>
<dbReference type="InterPro" id="IPR014044">
    <property type="entry name" value="CAP_dom"/>
</dbReference>
<dbReference type="Gene3D" id="3.40.33.10">
    <property type="entry name" value="CAP"/>
    <property type="match status" value="1"/>
</dbReference>
<evidence type="ECO:0000259" key="1">
    <source>
        <dbReference type="Pfam" id="PF00188"/>
    </source>
</evidence>
<protein>
    <recommendedName>
        <fullName evidence="1">SCP domain-containing protein</fullName>
    </recommendedName>
</protein>
<keyword evidence="3" id="KW-1185">Reference proteome</keyword>
<evidence type="ECO:0000313" key="2">
    <source>
        <dbReference type="EMBL" id="CAJ0601592.1"/>
    </source>
</evidence>
<evidence type="ECO:0000313" key="3">
    <source>
        <dbReference type="Proteomes" id="UP001176961"/>
    </source>
</evidence>
<comment type="caution">
    <text evidence="2">The sequence shown here is derived from an EMBL/GenBank/DDBJ whole genome shotgun (WGS) entry which is preliminary data.</text>
</comment>